<dbReference type="SMART" id="SM00487">
    <property type="entry name" value="DEXDc"/>
    <property type="match status" value="1"/>
</dbReference>
<dbReference type="SMART" id="SM00257">
    <property type="entry name" value="LysM"/>
    <property type="match status" value="1"/>
</dbReference>
<keyword evidence="5" id="KW-0964">Secreted</keyword>
<evidence type="ECO:0008006" key="31">
    <source>
        <dbReference type="Google" id="ProtNLM"/>
    </source>
</evidence>
<dbReference type="PROSITE" id="PS00107">
    <property type="entry name" value="PROTEIN_KINASE_ATP"/>
    <property type="match status" value="1"/>
</dbReference>
<dbReference type="SMART" id="SM00220">
    <property type="entry name" value="S_TKc"/>
    <property type="match status" value="1"/>
</dbReference>
<dbReference type="Gene3D" id="3.10.350.10">
    <property type="entry name" value="LysM domain"/>
    <property type="match status" value="1"/>
</dbReference>
<evidence type="ECO:0000256" key="4">
    <source>
        <dbReference type="ARBA" id="ARBA00022475"/>
    </source>
</evidence>
<dbReference type="Pfam" id="PF00271">
    <property type="entry name" value="Helicase_C"/>
    <property type="match status" value="1"/>
</dbReference>
<evidence type="ECO:0000256" key="7">
    <source>
        <dbReference type="ARBA" id="ARBA00022692"/>
    </source>
</evidence>
<dbReference type="FunFam" id="3.40.50.300:FF:000168">
    <property type="entry name" value="DEAD-box ATP-dependent RNA helicase 56-like"/>
    <property type="match status" value="1"/>
</dbReference>
<dbReference type="SMART" id="SM00710">
    <property type="entry name" value="PbH1"/>
    <property type="match status" value="4"/>
</dbReference>
<dbReference type="InterPro" id="IPR000719">
    <property type="entry name" value="Prot_kinase_dom"/>
</dbReference>
<evidence type="ECO:0000259" key="28">
    <source>
        <dbReference type="PROSITE" id="PS51782"/>
    </source>
</evidence>
<evidence type="ECO:0000256" key="1">
    <source>
        <dbReference type="ARBA" id="ARBA00004162"/>
    </source>
</evidence>
<evidence type="ECO:0000259" key="25">
    <source>
        <dbReference type="PROSITE" id="PS51192"/>
    </source>
</evidence>
<evidence type="ECO:0000313" key="30">
    <source>
        <dbReference type="Proteomes" id="UP000467840"/>
    </source>
</evidence>
<dbReference type="InterPro" id="IPR017441">
    <property type="entry name" value="Protein_kinase_ATP_BS"/>
</dbReference>
<dbReference type="FunFam" id="1.10.510.10:FF:000468">
    <property type="entry name" value="PTI1-like tyrosine-protein kinase 3"/>
    <property type="match status" value="1"/>
</dbReference>
<dbReference type="InterPro" id="IPR014001">
    <property type="entry name" value="Helicase_ATP-bd"/>
</dbReference>
<feature type="domain" description="DEAD-box RNA helicase Q" evidence="27">
    <location>
        <begin position="47"/>
        <end position="75"/>
    </location>
</feature>
<dbReference type="InterPro" id="IPR014014">
    <property type="entry name" value="RNA_helicase_DEAD_Q_motif"/>
</dbReference>
<dbReference type="CDD" id="cd18787">
    <property type="entry name" value="SF2_C_DEAD"/>
    <property type="match status" value="1"/>
</dbReference>
<evidence type="ECO:0000256" key="9">
    <source>
        <dbReference type="ARBA" id="ARBA00022741"/>
    </source>
</evidence>
<sequence>MGETRDNDAYEEELLDYEEEEEKAPDSVAAKVNGESAKKGYVGIHSSGFRDFLLKPELLRAIVDSGFEHPSEVQHECIPQAILGMDVICQAKSGMGKTAVFVLSTLQQIEPTSGQVSALVLCHTRELAYQICHEFERFSTYLPDTKVAVFYGGVNIKIHKDLLKNECPHIVVGTPGRILALARDKELSLKNVRHFILDECDKMLESLDMRRDVQEIFKMTPHDKQVMMFSATLSKEIRPVCKKFMQDPMEIYVDDEAKLTLHGLVQHYIKLTELEKNRKLNDLLDALDFNQVVIFVKSVNRAAELNKLLLECNFPSICIHSGMSQEERLTRYKGFKEGHKRILVATDLVGRAGRFGTKGLAITFVSSASDSDVLNQVQERFEVDIKELPEQIDTSTYIAAAIFIFSMPANGDGRRSFNVMDFGAIGDGQTVDSQAFLKAWKALCEVEEDEDGNIPTLEIPNSTFFLNPIKFQGPCKSNPIHIQVSGKILAPKTIKTKWWILFTNINGLILDGSGTINGRGSHWWKTALQFHRCDNLQLSGLTHLNSPKGHMGLNYCNGVSISNLTIIAPEDSPNTDGIDISYSTQVNISNSNIGTGDDCIAINGGCSYININNVTCGPGHGISVGSLGEKGGTDLVENVSVRNCTFIRTQNGVRIKTSPGGSGYARNISFEQIILQETKNPIIIDQNYCNGHKCKEKTSEAVKVSDIKYIGVEGTSDSEEGIKLDCAKLGCINIMMEQINITSFEPGKEISAYCNNANGTSTFTTPHVPCLLGKVSLIQSCPASLYYVPNTIIGLQETASLFHVNASVVNRTVDGFLVTINCSCSVTQDYFTWQMDYLVQPGDSWESISWKFGSFVVENHTNALNSLQNTTLDFLCGCSETAHVITYRVKKGDTLFTICSRFNVDLNMTARSNRLENPHLIYDGDILFIPEPEGGLQNLTILEVDRKDTKDRKASKSRIRILVGAISSAFIIILLAVVLVFWKKIRANRARQSEAFSQRPYCLLCNLDECSCSRKCEESPASSLNSDKATVFPYYEIIDATSNFSVTSKVGQGSYGSVYHGKLRGTDVAIKQMKSTKTKEFMSELNILCRVHHSNLIELIGYAAGGDSLFLAYEFAQNGALSDHLHSLTLRGHKPLPWVTRAQIALDAAKGLEYIHEHTKPYYVHRDVKTSNILLDSNFRAKIADFGLVKLLENSPDVRAAASRIVGTFGYLAPEYVRDGFVTTKSDVYSFGVVLMELLTGQPALSKDASSENYQLSEHRSVVQYMLSALNDTEDPFTQLEKCIDPNLTCYHKDSLFQMVLLSKDCVDDNWNRRPDMSRVVLRLSHILLNSKDSQELECSQLMA</sequence>
<evidence type="ECO:0000256" key="13">
    <source>
        <dbReference type="ARBA" id="ARBA00022840"/>
    </source>
</evidence>
<evidence type="ECO:0000256" key="17">
    <source>
        <dbReference type="ARBA" id="ARBA00023295"/>
    </source>
</evidence>
<protein>
    <recommendedName>
        <fullName evidence="31">RNA helicase</fullName>
    </recommendedName>
</protein>
<evidence type="ECO:0000256" key="19">
    <source>
        <dbReference type="PROSITE-ProRule" id="PRU10052"/>
    </source>
</evidence>
<evidence type="ECO:0000256" key="5">
    <source>
        <dbReference type="ARBA" id="ARBA00022512"/>
    </source>
</evidence>
<dbReference type="InterPro" id="IPR027417">
    <property type="entry name" value="P-loop_NTPase"/>
</dbReference>
<evidence type="ECO:0000256" key="23">
    <source>
        <dbReference type="SAM" id="Phobius"/>
    </source>
</evidence>
<name>A0A6A6KEA8_HEVBR</name>
<evidence type="ECO:0000256" key="14">
    <source>
        <dbReference type="ARBA" id="ARBA00022989"/>
    </source>
</evidence>
<dbReference type="Gene3D" id="2.160.20.10">
    <property type="entry name" value="Single-stranded right-handed beta-helix, Pectin lyase-like"/>
    <property type="match status" value="1"/>
</dbReference>
<feature type="binding site" evidence="20">
    <location>
        <position position="1071"/>
    </location>
    <ligand>
        <name>ATP</name>
        <dbReference type="ChEBI" id="CHEBI:30616"/>
    </ligand>
</feature>
<dbReference type="InterPro" id="IPR036779">
    <property type="entry name" value="LysM_dom_sf"/>
</dbReference>
<dbReference type="InterPro" id="IPR011545">
    <property type="entry name" value="DEAD/DEAH_box_helicase_dom"/>
</dbReference>
<dbReference type="InterPro" id="IPR011050">
    <property type="entry name" value="Pectin_lyase_fold/virulence"/>
</dbReference>
<dbReference type="PANTHER" id="PTHR46204:SF5">
    <property type="entry name" value="PROTEIN KINASE DOMAIN-CONTAINING PROTEIN"/>
    <property type="match status" value="1"/>
</dbReference>
<accession>A0A6A6KEA8</accession>
<feature type="domain" description="Helicase ATP-binding" evidence="25">
    <location>
        <begin position="78"/>
        <end position="251"/>
    </location>
</feature>
<evidence type="ECO:0000256" key="11">
    <source>
        <dbReference type="ARBA" id="ARBA00022801"/>
    </source>
</evidence>
<dbReference type="Pfam" id="PF01476">
    <property type="entry name" value="LysM"/>
    <property type="match status" value="1"/>
</dbReference>
<dbReference type="PROSITE" id="PS00502">
    <property type="entry name" value="POLYGALACTURONASE"/>
    <property type="match status" value="1"/>
</dbReference>
<evidence type="ECO:0000256" key="18">
    <source>
        <dbReference type="PROSITE-ProRule" id="PRU00552"/>
    </source>
</evidence>
<feature type="short sequence motif" description="Q motif" evidence="18">
    <location>
        <begin position="47"/>
        <end position="75"/>
    </location>
</feature>
<dbReference type="InterPro" id="IPR006626">
    <property type="entry name" value="PbH1"/>
</dbReference>
<keyword evidence="7 23" id="KW-0812">Transmembrane</keyword>
<feature type="region of interest" description="Disordered" evidence="22">
    <location>
        <begin position="1"/>
        <end position="26"/>
    </location>
</feature>
<dbReference type="InterPro" id="IPR011009">
    <property type="entry name" value="Kinase-like_dom_sf"/>
</dbReference>
<gene>
    <name evidence="29" type="ORF">GH714_039376</name>
</gene>
<evidence type="ECO:0000256" key="16">
    <source>
        <dbReference type="ARBA" id="ARBA00023157"/>
    </source>
</evidence>
<dbReference type="InterPro" id="IPR000743">
    <property type="entry name" value="Glyco_hydro_28"/>
</dbReference>
<dbReference type="GO" id="GO:0003724">
    <property type="term" value="F:RNA helicase activity"/>
    <property type="evidence" value="ECO:0007669"/>
    <property type="project" value="InterPro"/>
</dbReference>
<dbReference type="SUPFAM" id="SSF51126">
    <property type="entry name" value="Pectin lyase-like"/>
    <property type="match status" value="1"/>
</dbReference>
<evidence type="ECO:0000256" key="6">
    <source>
        <dbReference type="ARBA" id="ARBA00022679"/>
    </source>
</evidence>
<dbReference type="CDD" id="cd00118">
    <property type="entry name" value="LysM"/>
    <property type="match status" value="1"/>
</dbReference>
<dbReference type="PROSITE" id="PS51195">
    <property type="entry name" value="Q_MOTIF"/>
    <property type="match status" value="1"/>
</dbReference>
<evidence type="ECO:0000256" key="8">
    <source>
        <dbReference type="ARBA" id="ARBA00022729"/>
    </source>
</evidence>
<evidence type="ECO:0000313" key="29">
    <source>
        <dbReference type="EMBL" id="KAF2287222.1"/>
    </source>
</evidence>
<keyword evidence="10" id="KW-0418">Kinase</keyword>
<dbReference type="SUPFAM" id="SSF54106">
    <property type="entry name" value="LysM domain"/>
    <property type="match status" value="1"/>
</dbReference>
<evidence type="ECO:0000256" key="22">
    <source>
        <dbReference type="SAM" id="MobiDB-lite"/>
    </source>
</evidence>
<evidence type="ECO:0000259" key="26">
    <source>
        <dbReference type="PROSITE" id="PS51194"/>
    </source>
</evidence>
<dbReference type="PROSITE" id="PS51192">
    <property type="entry name" value="HELICASE_ATP_BIND_1"/>
    <property type="match status" value="1"/>
</dbReference>
<keyword evidence="6" id="KW-0808">Transferase</keyword>
<proteinExistence type="inferred from homology"/>
<evidence type="ECO:0000256" key="3">
    <source>
        <dbReference type="ARBA" id="ARBA00008834"/>
    </source>
</evidence>
<keyword evidence="15 23" id="KW-0472">Membrane</keyword>
<keyword evidence="12" id="KW-0347">Helicase</keyword>
<dbReference type="Proteomes" id="UP000467840">
    <property type="component" value="Chromosome 3"/>
</dbReference>
<dbReference type="Pfam" id="PF00295">
    <property type="entry name" value="Glyco_hydro_28"/>
    <property type="match status" value="1"/>
</dbReference>
<dbReference type="GO" id="GO:0004650">
    <property type="term" value="F:polygalacturonase activity"/>
    <property type="evidence" value="ECO:0007669"/>
    <property type="project" value="InterPro"/>
</dbReference>
<feature type="domain" description="Helicase C-terminal" evidence="26">
    <location>
        <begin position="279"/>
        <end position="423"/>
    </location>
</feature>
<feature type="active site" evidence="19">
    <location>
        <position position="620"/>
    </location>
</feature>
<evidence type="ECO:0000256" key="10">
    <source>
        <dbReference type="ARBA" id="ARBA00022777"/>
    </source>
</evidence>
<comment type="similarity">
    <text evidence="3 21">Belongs to the glycosyl hydrolase 28 family.</text>
</comment>
<keyword evidence="17 21" id="KW-0326">Glycosidase</keyword>
<dbReference type="InterPro" id="IPR018392">
    <property type="entry name" value="LysM"/>
</dbReference>
<dbReference type="Gene3D" id="3.40.50.300">
    <property type="entry name" value="P-loop containing nucleotide triphosphate hydrolases"/>
    <property type="match status" value="3"/>
</dbReference>
<keyword evidence="5" id="KW-0134">Cell wall</keyword>
<dbReference type="PROSITE" id="PS51782">
    <property type="entry name" value="LYSM"/>
    <property type="match status" value="1"/>
</dbReference>
<dbReference type="Gene3D" id="1.10.510.10">
    <property type="entry name" value="Transferase(Phosphotransferase) domain 1"/>
    <property type="match status" value="1"/>
</dbReference>
<keyword evidence="14 23" id="KW-1133">Transmembrane helix</keyword>
<keyword evidence="30" id="KW-1185">Reference proteome</keyword>
<dbReference type="GO" id="GO:0005524">
    <property type="term" value="F:ATP binding"/>
    <property type="evidence" value="ECO:0007669"/>
    <property type="project" value="UniProtKB-UniRule"/>
</dbReference>
<dbReference type="GO" id="GO:0045087">
    <property type="term" value="P:innate immune response"/>
    <property type="evidence" value="ECO:0007669"/>
    <property type="project" value="InterPro"/>
</dbReference>
<keyword evidence="9 20" id="KW-0547">Nucleotide-binding</keyword>
<feature type="domain" description="LysM" evidence="28">
    <location>
        <begin position="885"/>
        <end position="929"/>
    </location>
</feature>
<dbReference type="PROSITE" id="PS00108">
    <property type="entry name" value="PROTEIN_KINASE_ST"/>
    <property type="match status" value="1"/>
</dbReference>
<keyword evidence="8" id="KW-0732">Signal</keyword>
<reference evidence="29 30" key="1">
    <citation type="journal article" date="2020" name="Mol. Plant">
        <title>The Chromosome-Based Rubber Tree Genome Provides New Insights into Spurge Genome Evolution and Rubber Biosynthesis.</title>
        <authorList>
            <person name="Liu J."/>
            <person name="Shi C."/>
            <person name="Shi C.C."/>
            <person name="Li W."/>
            <person name="Zhang Q.J."/>
            <person name="Zhang Y."/>
            <person name="Li K."/>
            <person name="Lu H.F."/>
            <person name="Shi C."/>
            <person name="Zhu S.T."/>
            <person name="Xiao Z.Y."/>
            <person name="Nan H."/>
            <person name="Yue Y."/>
            <person name="Zhu X.G."/>
            <person name="Wu Y."/>
            <person name="Hong X.N."/>
            <person name="Fan G.Y."/>
            <person name="Tong Y."/>
            <person name="Zhang D."/>
            <person name="Mao C.L."/>
            <person name="Liu Y.L."/>
            <person name="Hao S.J."/>
            <person name="Liu W.Q."/>
            <person name="Lv M.Q."/>
            <person name="Zhang H.B."/>
            <person name="Liu Y."/>
            <person name="Hu-Tang G.R."/>
            <person name="Wang J.P."/>
            <person name="Wang J.H."/>
            <person name="Sun Y.H."/>
            <person name="Ni S.B."/>
            <person name="Chen W.B."/>
            <person name="Zhang X.C."/>
            <person name="Jiao Y.N."/>
            <person name="Eichler E.E."/>
            <person name="Li G.H."/>
            <person name="Liu X."/>
            <person name="Gao L.Z."/>
        </authorList>
    </citation>
    <scope>NUCLEOTIDE SEQUENCE [LARGE SCALE GENOMIC DNA]</scope>
    <source>
        <strain evidence="30">cv. GT1</strain>
        <tissue evidence="29">Leaf</tissue>
    </source>
</reference>
<comment type="subcellular location">
    <subcellularLocation>
        <location evidence="1">Cell membrane</location>
        <topology evidence="1">Single-pass membrane protein</topology>
    </subcellularLocation>
    <subcellularLocation>
        <location evidence="2">Secreted</location>
        <location evidence="2">Cell wall</location>
    </subcellularLocation>
</comment>
<dbReference type="GO" id="GO:0003676">
    <property type="term" value="F:nucleic acid binding"/>
    <property type="evidence" value="ECO:0007669"/>
    <property type="project" value="InterPro"/>
</dbReference>
<feature type="transmembrane region" description="Helical" evidence="23">
    <location>
        <begin position="961"/>
        <end position="982"/>
    </location>
</feature>
<dbReference type="InterPro" id="IPR012334">
    <property type="entry name" value="Pectin_lyas_fold"/>
</dbReference>
<dbReference type="GO" id="GO:0019199">
    <property type="term" value="F:transmembrane receptor protein kinase activity"/>
    <property type="evidence" value="ECO:0007669"/>
    <property type="project" value="InterPro"/>
</dbReference>
<dbReference type="Pfam" id="PF00069">
    <property type="entry name" value="Pkinase"/>
    <property type="match status" value="1"/>
</dbReference>
<dbReference type="SUPFAM" id="SSF56112">
    <property type="entry name" value="Protein kinase-like (PK-like)"/>
    <property type="match status" value="1"/>
</dbReference>
<dbReference type="InterPro" id="IPR008271">
    <property type="entry name" value="Ser/Thr_kinase_AS"/>
</dbReference>
<evidence type="ECO:0000259" key="24">
    <source>
        <dbReference type="PROSITE" id="PS50011"/>
    </source>
</evidence>
<evidence type="ECO:0000256" key="12">
    <source>
        <dbReference type="ARBA" id="ARBA00022806"/>
    </source>
</evidence>
<comment type="caution">
    <text evidence="29">The sequence shown here is derived from an EMBL/GenBank/DDBJ whole genome shotgun (WGS) entry which is preliminary data.</text>
</comment>
<dbReference type="InterPro" id="IPR044812">
    <property type="entry name" value="CERK1/LYK3-like"/>
</dbReference>
<evidence type="ECO:0000259" key="27">
    <source>
        <dbReference type="PROSITE" id="PS51195"/>
    </source>
</evidence>
<evidence type="ECO:0000256" key="21">
    <source>
        <dbReference type="RuleBase" id="RU361169"/>
    </source>
</evidence>
<feature type="domain" description="Protein kinase" evidence="24">
    <location>
        <begin position="1044"/>
        <end position="1329"/>
    </location>
</feature>
<evidence type="ECO:0000256" key="2">
    <source>
        <dbReference type="ARBA" id="ARBA00004191"/>
    </source>
</evidence>
<evidence type="ECO:0000256" key="15">
    <source>
        <dbReference type="ARBA" id="ARBA00023136"/>
    </source>
</evidence>
<organism evidence="29 30">
    <name type="scientific">Hevea brasiliensis</name>
    <name type="common">Para rubber tree</name>
    <name type="synonym">Siphonia brasiliensis</name>
    <dbReference type="NCBI Taxonomy" id="3981"/>
    <lineage>
        <taxon>Eukaryota</taxon>
        <taxon>Viridiplantae</taxon>
        <taxon>Streptophyta</taxon>
        <taxon>Embryophyta</taxon>
        <taxon>Tracheophyta</taxon>
        <taxon>Spermatophyta</taxon>
        <taxon>Magnoliopsida</taxon>
        <taxon>eudicotyledons</taxon>
        <taxon>Gunneridae</taxon>
        <taxon>Pentapetalae</taxon>
        <taxon>rosids</taxon>
        <taxon>fabids</taxon>
        <taxon>Malpighiales</taxon>
        <taxon>Euphorbiaceae</taxon>
        <taxon>Crotonoideae</taxon>
        <taxon>Micrandreae</taxon>
        <taxon>Hevea</taxon>
    </lineage>
</organism>
<dbReference type="Gene3D" id="3.30.200.20">
    <property type="entry name" value="Phosphorylase Kinase, domain 1"/>
    <property type="match status" value="1"/>
</dbReference>
<dbReference type="PANTHER" id="PTHR46204">
    <property type="entry name" value="CHITIN ELICITOR RECEPTOR KINASE 1-RELATED"/>
    <property type="match status" value="1"/>
</dbReference>
<keyword evidence="16" id="KW-1015">Disulfide bond</keyword>
<dbReference type="Pfam" id="PF00270">
    <property type="entry name" value="DEAD"/>
    <property type="match status" value="1"/>
</dbReference>
<dbReference type="GO" id="GO:0005975">
    <property type="term" value="P:carbohydrate metabolic process"/>
    <property type="evidence" value="ECO:0007669"/>
    <property type="project" value="InterPro"/>
</dbReference>
<feature type="compositionally biased region" description="Acidic residues" evidence="22">
    <location>
        <begin position="9"/>
        <end position="23"/>
    </location>
</feature>
<dbReference type="InterPro" id="IPR001650">
    <property type="entry name" value="Helicase_C-like"/>
</dbReference>
<dbReference type="GO" id="GO:0005886">
    <property type="term" value="C:plasma membrane"/>
    <property type="evidence" value="ECO:0007669"/>
    <property type="project" value="UniProtKB-SubCell"/>
</dbReference>
<keyword evidence="13 20" id="KW-0067">ATP-binding</keyword>
<keyword evidence="4" id="KW-1003">Cell membrane</keyword>
<dbReference type="CDD" id="cd17950">
    <property type="entry name" value="DEADc_DDX39"/>
    <property type="match status" value="1"/>
</dbReference>
<dbReference type="EMBL" id="JAAGAX010000017">
    <property type="protein sequence ID" value="KAF2287222.1"/>
    <property type="molecule type" value="Genomic_DNA"/>
</dbReference>
<evidence type="ECO:0000256" key="20">
    <source>
        <dbReference type="PROSITE-ProRule" id="PRU10141"/>
    </source>
</evidence>
<dbReference type="PROSITE" id="PS50011">
    <property type="entry name" value="PROTEIN_KINASE_DOM"/>
    <property type="match status" value="1"/>
</dbReference>
<dbReference type="SUPFAM" id="SSF52540">
    <property type="entry name" value="P-loop containing nucleoside triphosphate hydrolases"/>
    <property type="match status" value="2"/>
</dbReference>
<dbReference type="PROSITE" id="PS51194">
    <property type="entry name" value="HELICASE_CTER"/>
    <property type="match status" value="1"/>
</dbReference>
<keyword evidence="11 21" id="KW-0378">Hydrolase</keyword>